<sequence>MATIPEAPSTPTRAGKRKSLMVAVSQSAQSSTTDHGGSRPFSGSGAGLWLSSGAEGGSGSMGRAASKKKSSRTEQMVDHVANADAKDAAAVEAALLGVLDKENQARTPRTYHISPRLQGNEQAAIIRSSGSDGSVDDWEWKLRSETINASASGDVDLDLSFDFASQLETERRRRGQEPKLVFDEKPASPLSIKSINASPAGMASAKWTSRHRKEPPAPLPLFSKLSNQKASAKDQNVKSAFSPIDDAPLATTPLSATRRGVDSGLNALANSITTQSDPPAASHLPLQPSASQSSSIVDLTSAKDADEVSSIVRQQRQDAIERQQHQRNKNTKAKSNSVSPKKLKTKRSVPFGFGYNGDVGGDGVGQQESSTVSPRKVKKKGSVTALGENNNRHNVQMGMKGANEEEEDGYDFRKHLKKQPSVASSIGGGVGTGTGTAASFVTADGSMTAGHKKNRSMGRTRGNSIASTDTWKTAETKASNGQEEGGPLPPLPSFAGQGGLALGLFDGSESATMPTDPRLSSSTRVLLEPMSAKGHTMQENSSSPAMHGSDLSSPMTPFSALFSEPGTGRAPGSDFTHATAPPSEAAGTPASLGFTRLWNDDAKQRRASLEHTSTAMARAATTTSATKQSSSLQNNIISEEESVDRMTASAPAKAFLVDLPKVDTETWIRQQNVRTNTEDSNSNTNGSATSSSESDSARGAGPMILDTKSSPTEGERFFATATNAESQQPRSPLLLSPSLAATVAIATDAKDSTRKRLPSQLGPIKDMRAFTSPEPSVSPTAIGLGLDFGGNDENDKGVRRSKSFQFIQDDNVIVERAQVDVPASVSVLLDGTSPAPRLSTSSKGPGSVKLNVMSNVDKNTTSAVLSSPSFSSSLDAFSFNATPLSHTIRLPSAEELPQQTNPRSQPAEAQTVTEDLLSPDPADEGGASRSRWSSRLWSAAKGFATGGDYAGVLDKTERGNSPSPPMRPLTLLNTRPLSDGKRSHQRSRSHDGSREQTQQQTQSRKKKQSTLGPHNVVDLGSVSAPTSAILPPSPLFQSFGISHDDEPESTPRSPAPAALANDDKVDSRSKASRNVKRHSRIRYLPSGLEVRLEPTAQSDPTSPRSPSAAFTPKLADLMREEEQSFASPSSRRSSWRGPGGQPRGGSRLPYVPSPTPGDEDAGLLDSPSVDYAARRQSSPVIGSPWLGFEDEEEQDRAAQDEDEETRRRRVEEELKTARERLLAGQASPFPNPHLDTAAHRQKLLRNRSIMSTSTVRHRRAATETLSPPTATVAPLSWTSSRQGGEASTPSARVWLHKPSSPESPSQFDVYGRSRGHQKKNAIDIGHQNGHGGLKNKVGNPMVVFVPTSAIENHLLRMTGSHAQADERKRKRMVRRKVLTHHWWSSVLPSNTLMNTSAAKKRQSTWSEYGEGLLKSSKAVFHDGRPSRSMFLLGFMGMPWLWLIGGWYLDQWGEWPQPMEPLLLPEDYMIVKGLPPAPSKELPLVQWQAKARPEEEDEQSLMPRTPQNPRQPDQSESTLSPPSPVSKQPVSRFDDDEDEQGDAIVSRGPMRNDQPFSPKFLLRNRFSNVFRSGDASHGRFQSGGRLDVQRDKIPSTRQRKINQQNQIKPEQRPITVQLNYYLANPAKLYDAFEDSVYQSTCQIVAGCQQTVSNCQKLDPFVLANRILGLGSMVIAFALMAWAIYEVVQRY</sequence>
<dbReference type="Proteomes" id="UP000245768">
    <property type="component" value="Unassembled WGS sequence"/>
</dbReference>
<feature type="region of interest" description="Disordered" evidence="1">
    <location>
        <begin position="168"/>
        <end position="395"/>
    </location>
</feature>
<evidence type="ECO:0000313" key="4">
    <source>
        <dbReference type="Proteomes" id="UP000245768"/>
    </source>
</evidence>
<feature type="transmembrane region" description="Helical" evidence="2">
    <location>
        <begin position="1665"/>
        <end position="1683"/>
    </location>
</feature>
<dbReference type="GeneID" id="37043286"/>
<feature type="region of interest" description="Disordered" evidence="1">
    <location>
        <begin position="893"/>
        <end position="933"/>
    </location>
</feature>
<keyword evidence="2" id="KW-0472">Membrane</keyword>
<feature type="region of interest" description="Disordered" evidence="1">
    <location>
        <begin position="1482"/>
        <end position="1557"/>
    </location>
</feature>
<feature type="compositionally biased region" description="Polar residues" evidence="1">
    <location>
        <begin position="537"/>
        <end position="556"/>
    </location>
</feature>
<organism evidence="3 4">
    <name type="scientific">Acaromyces ingoldii</name>
    <dbReference type="NCBI Taxonomy" id="215250"/>
    <lineage>
        <taxon>Eukaryota</taxon>
        <taxon>Fungi</taxon>
        <taxon>Dikarya</taxon>
        <taxon>Basidiomycota</taxon>
        <taxon>Ustilaginomycotina</taxon>
        <taxon>Exobasidiomycetes</taxon>
        <taxon>Exobasidiales</taxon>
        <taxon>Cryptobasidiaceae</taxon>
        <taxon>Acaromyces</taxon>
    </lineage>
</organism>
<feature type="compositionally biased region" description="Polar residues" evidence="1">
    <location>
        <begin position="1095"/>
        <end position="1105"/>
    </location>
</feature>
<keyword evidence="2" id="KW-1133">Transmembrane helix</keyword>
<feature type="region of interest" description="Disordered" evidence="1">
    <location>
        <begin position="830"/>
        <end position="851"/>
    </location>
</feature>
<feature type="compositionally biased region" description="Polar residues" evidence="1">
    <location>
        <begin position="24"/>
        <end position="35"/>
    </location>
</feature>
<feature type="compositionally biased region" description="Basic residues" evidence="1">
    <location>
        <begin position="1070"/>
        <end position="1081"/>
    </location>
</feature>
<feature type="compositionally biased region" description="Polar residues" evidence="1">
    <location>
        <begin position="1504"/>
        <end position="1518"/>
    </location>
</feature>
<protein>
    <submittedName>
        <fullName evidence="3">Uncharacterized protein</fullName>
    </submittedName>
</protein>
<feature type="compositionally biased region" description="Basic and acidic residues" evidence="1">
    <location>
        <begin position="1195"/>
        <end position="1208"/>
    </location>
</feature>
<reference evidence="3 4" key="1">
    <citation type="journal article" date="2018" name="Mol. Biol. Evol.">
        <title>Broad Genomic Sampling Reveals a Smut Pathogenic Ancestry of the Fungal Clade Ustilaginomycotina.</title>
        <authorList>
            <person name="Kijpornyongpan T."/>
            <person name="Mondo S.J."/>
            <person name="Barry K."/>
            <person name="Sandor L."/>
            <person name="Lee J."/>
            <person name="Lipzen A."/>
            <person name="Pangilinan J."/>
            <person name="LaButti K."/>
            <person name="Hainaut M."/>
            <person name="Henrissat B."/>
            <person name="Grigoriev I.V."/>
            <person name="Spatafora J.W."/>
            <person name="Aime M.C."/>
        </authorList>
    </citation>
    <scope>NUCLEOTIDE SEQUENCE [LARGE SCALE GENOMIC DNA]</scope>
    <source>
        <strain evidence="3 4">MCA 4198</strain>
    </source>
</reference>
<feature type="compositionally biased region" description="Low complexity" evidence="1">
    <location>
        <begin position="1127"/>
        <end position="1136"/>
    </location>
</feature>
<feature type="compositionally biased region" description="Low complexity" evidence="1">
    <location>
        <begin position="612"/>
        <end position="631"/>
    </location>
</feature>
<gene>
    <name evidence="3" type="ORF">FA10DRAFT_266127</name>
</gene>
<feature type="region of interest" description="Disordered" evidence="1">
    <location>
        <begin position="947"/>
        <end position="1208"/>
    </location>
</feature>
<feature type="compositionally biased region" description="Polar residues" evidence="1">
    <location>
        <begin position="461"/>
        <end position="482"/>
    </location>
</feature>
<feature type="compositionally biased region" description="Low complexity" evidence="1">
    <location>
        <begin position="679"/>
        <end position="701"/>
    </location>
</feature>
<feature type="region of interest" description="Disordered" evidence="1">
    <location>
        <begin position="447"/>
        <end position="591"/>
    </location>
</feature>
<feature type="compositionally biased region" description="Basic and acidic residues" evidence="1">
    <location>
        <begin position="978"/>
        <end position="994"/>
    </location>
</feature>
<dbReference type="STRING" id="215250.A0A316YUJ2"/>
<feature type="compositionally biased region" description="Basic and acidic residues" evidence="1">
    <location>
        <begin position="168"/>
        <end position="186"/>
    </location>
</feature>
<feature type="compositionally biased region" description="Polar residues" evidence="1">
    <location>
        <begin position="268"/>
        <end position="277"/>
    </location>
</feature>
<feature type="region of interest" description="Disordered" evidence="1">
    <location>
        <begin position="670"/>
        <end position="711"/>
    </location>
</feature>
<keyword evidence="4" id="KW-1185">Reference proteome</keyword>
<feature type="compositionally biased region" description="Polar residues" evidence="1">
    <location>
        <begin position="1276"/>
        <end position="1290"/>
    </location>
</feature>
<evidence type="ECO:0000313" key="3">
    <source>
        <dbReference type="EMBL" id="PWN92348.1"/>
    </source>
</evidence>
<feature type="compositionally biased region" description="Basic and acidic residues" evidence="1">
    <location>
        <begin position="315"/>
        <end position="324"/>
    </location>
</feature>
<feature type="transmembrane region" description="Helical" evidence="2">
    <location>
        <begin position="1429"/>
        <end position="1448"/>
    </location>
</feature>
<evidence type="ECO:0000256" key="1">
    <source>
        <dbReference type="SAM" id="MobiDB-lite"/>
    </source>
</evidence>
<dbReference type="RefSeq" id="XP_025379546.1">
    <property type="nucleotide sequence ID" value="XM_025521370.1"/>
</dbReference>
<dbReference type="OrthoDB" id="3367101at2759"/>
<dbReference type="EMBL" id="KZ819635">
    <property type="protein sequence ID" value="PWN92348.1"/>
    <property type="molecule type" value="Genomic_DNA"/>
</dbReference>
<feature type="compositionally biased region" description="Gly residues" evidence="1">
    <location>
        <begin position="354"/>
        <end position="364"/>
    </location>
</feature>
<evidence type="ECO:0000256" key="2">
    <source>
        <dbReference type="SAM" id="Phobius"/>
    </source>
</evidence>
<feature type="compositionally biased region" description="Low complexity" evidence="1">
    <location>
        <begin position="282"/>
        <end position="295"/>
    </location>
</feature>
<feature type="region of interest" description="Disordered" evidence="1">
    <location>
        <begin position="1"/>
        <end position="76"/>
    </location>
</feature>
<feature type="compositionally biased region" description="Polar residues" evidence="1">
    <location>
        <begin position="509"/>
        <end position="524"/>
    </location>
</feature>
<keyword evidence="2" id="KW-0812">Transmembrane</keyword>
<name>A0A316YUJ2_9BASI</name>
<accession>A0A316YUJ2</accession>
<feature type="region of interest" description="Disordered" evidence="1">
    <location>
        <begin position="603"/>
        <end position="632"/>
    </location>
</feature>
<proteinExistence type="predicted"/>
<feature type="compositionally biased region" description="Polar residues" evidence="1">
    <location>
        <begin position="897"/>
        <end position="913"/>
    </location>
</feature>
<feature type="region of interest" description="Disordered" evidence="1">
    <location>
        <begin position="1251"/>
        <end position="1311"/>
    </location>
</feature>
<dbReference type="InParanoid" id="A0A316YUJ2"/>